<dbReference type="EMBL" id="LSSN01000739">
    <property type="protein sequence ID" value="OMJ22549.1"/>
    <property type="molecule type" value="Genomic_DNA"/>
</dbReference>
<feature type="transmembrane region" description="Helical" evidence="7">
    <location>
        <begin position="779"/>
        <end position="805"/>
    </location>
</feature>
<dbReference type="Pfam" id="PF01544">
    <property type="entry name" value="CorA"/>
    <property type="match status" value="2"/>
</dbReference>
<dbReference type="GO" id="GO:0015095">
    <property type="term" value="F:magnesium ion transmembrane transporter activity"/>
    <property type="evidence" value="ECO:0007669"/>
    <property type="project" value="InterPro"/>
</dbReference>
<dbReference type="InterPro" id="IPR045861">
    <property type="entry name" value="CorA_cytoplasmic_dom"/>
</dbReference>
<evidence type="ECO:0000256" key="1">
    <source>
        <dbReference type="ARBA" id="ARBA00004141"/>
    </source>
</evidence>
<keyword evidence="5 7" id="KW-0472">Membrane</keyword>
<feature type="compositionally biased region" description="Polar residues" evidence="6">
    <location>
        <begin position="280"/>
        <end position="297"/>
    </location>
</feature>
<comment type="caution">
    <text evidence="8">The sequence shown here is derived from an EMBL/GenBank/DDBJ whole genome shotgun (WGS) entry which is preliminary data.</text>
</comment>
<name>A0A1R1Y6N1_9FUNG</name>
<evidence type="ECO:0000256" key="6">
    <source>
        <dbReference type="SAM" id="MobiDB-lite"/>
    </source>
</evidence>
<dbReference type="AlphaFoldDB" id="A0A1R1Y6N1"/>
<dbReference type="GO" id="GO:0010961">
    <property type="term" value="P:intracellular magnesium ion homeostasis"/>
    <property type="evidence" value="ECO:0007669"/>
    <property type="project" value="TreeGrafter"/>
</dbReference>
<proteinExistence type="inferred from homology"/>
<dbReference type="InterPro" id="IPR045863">
    <property type="entry name" value="CorA_TM1_TM2"/>
</dbReference>
<reference evidence="8 9" key="1">
    <citation type="submission" date="2017-01" db="EMBL/GenBank/DDBJ databases">
        <authorList>
            <person name="Mah S.A."/>
            <person name="Swanson W.J."/>
            <person name="Moy G.W."/>
            <person name="Vacquier V.D."/>
        </authorList>
    </citation>
    <scope>NUCLEOTIDE SEQUENCE [LARGE SCALE GENOMIC DNA]</scope>
    <source>
        <strain evidence="8 9">GSMNP</strain>
    </source>
</reference>
<evidence type="ECO:0000313" key="8">
    <source>
        <dbReference type="EMBL" id="OMJ22549.1"/>
    </source>
</evidence>
<dbReference type="InterPro" id="IPR044089">
    <property type="entry name" value="Alr1-like"/>
</dbReference>
<evidence type="ECO:0000256" key="3">
    <source>
        <dbReference type="ARBA" id="ARBA00022692"/>
    </source>
</evidence>
<evidence type="ECO:0000256" key="7">
    <source>
        <dbReference type="SAM" id="Phobius"/>
    </source>
</evidence>
<sequence>MGDYNNSKLKYESATVFESSSVEEYSETFHSVPKNTSLLNDENEARFRSRISNNNSELLGIEPVMPIAKESNVNIHIIPHSADEVGGSLDTFLKKSTSKHFKHVSEGAFAPNLDKEILNVDQIDKDLASISSNKFNSPMEVLNVNFPHSMLIESDQVSIAPKKRVPTPLNSVPLISRQRNNLNTLNRWANLDSLEVFLKRNLFSEDDREENIYFSADSDNQSESDGESEKLEEMHLLEYIKGYSENTQYIPVNENDDVYNAPLSSRSSFCKNYNSLYRKNSNDPGMSIGNSPDNASQDFKRQASPVKLTKEQRLKNLMAPETQPLLKNFNQPNPGYSSTDYNRRKLDIKKSFGQDLSTYLDNCQPKAKRIMFYSPTIAPVRANSLETISHDEIGNLTSLIKHVEQSNSCFWLDILAPSNSEIRILSKTFKIHPLTAEDIIENEDSIRSKVDVYSNYYFLVLDLLNSQQYSSNMSSFGSNQSDDFETPHVTYIIVTKLGVLSFHTMPTCRRSMILRWLSQLQSQTIITPDWINYAIMDDLTDQVLPLVHSIEFEVETIDELVLILSSSEQSDMLLRIGTSRKKLMCILRLLQGKSDALRTLIKMFTAANSSAAASNTLDIALLSLQQKQQLPNYSQSRYSHINGSSGRRDQQSSSQLYVGEAYQGFKNHTPTNQNIAAFSGGSRTPNFDIKFHDINYYLEDILDHVVTMSENASHLEQVLSRAYSNYLAKISIELTESSNRTNDVIAKLSILASVLIPLNLITGLWGMNVKVPGQDQEGIAWFMGIVLCIFSFVILSVFICIRLGLI</sequence>
<feature type="region of interest" description="Disordered" evidence="6">
    <location>
        <begin position="280"/>
        <end position="307"/>
    </location>
</feature>
<gene>
    <name evidence="8" type="ORF">AYI70_g2812</name>
</gene>
<dbReference type="PANTHER" id="PTHR21535">
    <property type="entry name" value="MAGNESIUM AND COBALT TRANSPORT PROTEIN/MITOCHONDRIAL IMPORT INNER MEMBRANE TRANSLOCASE SUBUNIT TIM8"/>
    <property type="match status" value="1"/>
</dbReference>
<dbReference type="Gene3D" id="1.20.58.340">
    <property type="entry name" value="Magnesium transport protein CorA, transmembrane region"/>
    <property type="match status" value="2"/>
</dbReference>
<dbReference type="CDD" id="cd12829">
    <property type="entry name" value="Alr1p-like"/>
    <property type="match status" value="1"/>
</dbReference>
<comment type="similarity">
    <text evidence="2">Belongs to the CorA metal ion transporter (MIT) (TC 1.A.35) family.</text>
</comment>
<evidence type="ECO:0000256" key="4">
    <source>
        <dbReference type="ARBA" id="ARBA00022989"/>
    </source>
</evidence>
<dbReference type="GO" id="GO:0016020">
    <property type="term" value="C:membrane"/>
    <property type="evidence" value="ECO:0007669"/>
    <property type="project" value="UniProtKB-SubCell"/>
</dbReference>
<evidence type="ECO:0000313" key="9">
    <source>
        <dbReference type="Proteomes" id="UP000187283"/>
    </source>
</evidence>
<accession>A0A1R1Y6N1</accession>
<evidence type="ECO:0000256" key="5">
    <source>
        <dbReference type="ARBA" id="ARBA00023136"/>
    </source>
</evidence>
<comment type="subcellular location">
    <subcellularLocation>
        <location evidence="1">Membrane</location>
        <topology evidence="1">Multi-pass membrane protein</topology>
    </subcellularLocation>
</comment>
<dbReference type="PANTHER" id="PTHR21535:SF51">
    <property type="entry name" value="MANGANESE RESISTANCE PROTEIN MNR2"/>
    <property type="match status" value="1"/>
</dbReference>
<dbReference type="STRING" id="133412.A0A1R1Y6N1"/>
<keyword evidence="3 7" id="KW-0812">Transmembrane</keyword>
<keyword evidence="4 7" id="KW-1133">Transmembrane helix</keyword>
<dbReference type="Gene3D" id="3.30.460.20">
    <property type="entry name" value="CorA soluble domain-like"/>
    <property type="match status" value="1"/>
</dbReference>
<dbReference type="SUPFAM" id="SSF143865">
    <property type="entry name" value="CorA soluble domain-like"/>
    <property type="match status" value="1"/>
</dbReference>
<dbReference type="Proteomes" id="UP000187283">
    <property type="component" value="Unassembled WGS sequence"/>
</dbReference>
<protein>
    <submittedName>
        <fullName evidence="8">Magnesium transporter ALR1</fullName>
    </submittedName>
</protein>
<dbReference type="SUPFAM" id="SSF144083">
    <property type="entry name" value="Magnesium transport protein CorA, transmembrane region"/>
    <property type="match status" value="1"/>
</dbReference>
<dbReference type="OrthoDB" id="29879at2759"/>
<organism evidence="8 9">
    <name type="scientific">Smittium culicis</name>
    <dbReference type="NCBI Taxonomy" id="133412"/>
    <lineage>
        <taxon>Eukaryota</taxon>
        <taxon>Fungi</taxon>
        <taxon>Fungi incertae sedis</taxon>
        <taxon>Zoopagomycota</taxon>
        <taxon>Kickxellomycotina</taxon>
        <taxon>Harpellomycetes</taxon>
        <taxon>Harpellales</taxon>
        <taxon>Legeriomycetaceae</taxon>
        <taxon>Smittium</taxon>
    </lineage>
</organism>
<evidence type="ECO:0000256" key="2">
    <source>
        <dbReference type="ARBA" id="ARBA00009765"/>
    </source>
</evidence>
<dbReference type="InterPro" id="IPR002523">
    <property type="entry name" value="MgTranspt_CorA/ZnTranspt_ZntB"/>
</dbReference>
<keyword evidence="9" id="KW-1185">Reference proteome</keyword>